<evidence type="ECO:0000313" key="2">
    <source>
        <dbReference type="Proteomes" id="UP000269154"/>
    </source>
</evidence>
<proteinExistence type="predicted"/>
<reference evidence="1 2" key="1">
    <citation type="journal article" date="2018" name="ACS Chem. Biol.">
        <title>Ketoreductase domain dysfunction expands chemodiversity: malyngamide biosynthesis in the cyanobacterium Okeania hirsuta.</title>
        <authorList>
            <person name="Moss N.A."/>
            <person name="Leao T."/>
            <person name="Rankin M."/>
            <person name="McCullough T.M."/>
            <person name="Qu P."/>
            <person name="Korobeynikov A."/>
            <person name="Smith J.L."/>
            <person name="Gerwick L."/>
            <person name="Gerwick W.H."/>
        </authorList>
    </citation>
    <scope>NUCLEOTIDE SEQUENCE [LARGE SCALE GENOMIC DNA]</scope>
    <source>
        <strain evidence="1 2">PAB10Feb10-1</strain>
    </source>
</reference>
<dbReference type="AlphaFoldDB" id="A0A3N6QPX2"/>
<organism evidence="1 2">
    <name type="scientific">Okeania hirsuta</name>
    <dbReference type="NCBI Taxonomy" id="1458930"/>
    <lineage>
        <taxon>Bacteria</taxon>
        <taxon>Bacillati</taxon>
        <taxon>Cyanobacteriota</taxon>
        <taxon>Cyanophyceae</taxon>
        <taxon>Oscillatoriophycideae</taxon>
        <taxon>Oscillatoriales</taxon>
        <taxon>Microcoleaceae</taxon>
        <taxon>Okeania</taxon>
    </lineage>
</organism>
<comment type="caution">
    <text evidence="1">The sequence shown here is derived from an EMBL/GenBank/DDBJ whole genome shotgun (WGS) entry which is preliminary data.</text>
</comment>
<gene>
    <name evidence="1" type="ORF">D5R40_33340</name>
</gene>
<evidence type="ECO:0000313" key="1">
    <source>
        <dbReference type="EMBL" id="RQH17470.1"/>
    </source>
</evidence>
<keyword evidence="2" id="KW-1185">Reference proteome</keyword>
<accession>A0A3N6QPX2</accession>
<name>A0A3N6QPX2_9CYAN</name>
<dbReference type="EMBL" id="RCBY01000504">
    <property type="protein sequence ID" value="RQH17470.1"/>
    <property type="molecule type" value="Genomic_DNA"/>
</dbReference>
<dbReference type="Proteomes" id="UP000269154">
    <property type="component" value="Unassembled WGS sequence"/>
</dbReference>
<sequence length="143" mass="15984">MCMNMLKKAFLLSLIIGLSVKSIHSQDSRNPSTGSFSTTVNPSFFILGGYSIKGFYHLPKKWTFGIAAEASFELPEFARNQFFDNENDINVNWDYLVGIEARFRFTIALLIKACICKVHLATKAGQLTIEKGWKIPSKIGTAV</sequence>
<protein>
    <submittedName>
        <fullName evidence="1">Uncharacterized protein</fullName>
    </submittedName>
</protein>